<dbReference type="SMART" id="SM00091">
    <property type="entry name" value="PAS"/>
    <property type="match status" value="3"/>
</dbReference>
<dbReference type="GO" id="GO:0006355">
    <property type="term" value="P:regulation of DNA-templated transcription"/>
    <property type="evidence" value="ECO:0007669"/>
    <property type="project" value="InterPro"/>
</dbReference>
<dbReference type="InterPro" id="IPR000014">
    <property type="entry name" value="PAS"/>
</dbReference>
<dbReference type="Pfam" id="PF00072">
    <property type="entry name" value="Response_reg"/>
    <property type="match status" value="1"/>
</dbReference>
<dbReference type="Pfam" id="PF00512">
    <property type="entry name" value="HisKA"/>
    <property type="match status" value="1"/>
</dbReference>
<keyword evidence="4" id="KW-0808">Transferase</keyword>
<dbReference type="Proteomes" id="UP000008207">
    <property type="component" value="Chromosome"/>
</dbReference>
<dbReference type="SMART" id="SM00388">
    <property type="entry name" value="HisKA"/>
    <property type="match status" value="1"/>
</dbReference>
<keyword evidence="8" id="KW-0902">Two-component regulatory system</keyword>
<evidence type="ECO:0000256" key="3">
    <source>
        <dbReference type="ARBA" id="ARBA00022553"/>
    </source>
</evidence>
<dbReference type="GO" id="GO:0000155">
    <property type="term" value="F:phosphorelay sensor kinase activity"/>
    <property type="evidence" value="ECO:0007669"/>
    <property type="project" value="InterPro"/>
</dbReference>
<feature type="domain" description="Histidine kinase" evidence="10">
    <location>
        <begin position="576"/>
        <end position="797"/>
    </location>
</feature>
<protein>
    <recommendedName>
        <fullName evidence="2">histidine kinase</fullName>
        <ecNumber evidence="2">2.7.13.3</ecNumber>
    </recommendedName>
</protein>
<dbReference type="InterPro" id="IPR013767">
    <property type="entry name" value="PAS_fold"/>
</dbReference>
<organism evidence="14 15">
    <name type="scientific">Methylobacterium nodulans (strain LMG 21967 / CNCM I-2342 / ORS 2060)</name>
    <dbReference type="NCBI Taxonomy" id="460265"/>
    <lineage>
        <taxon>Bacteria</taxon>
        <taxon>Pseudomonadati</taxon>
        <taxon>Pseudomonadota</taxon>
        <taxon>Alphaproteobacteria</taxon>
        <taxon>Hyphomicrobiales</taxon>
        <taxon>Methylobacteriaceae</taxon>
        <taxon>Methylobacterium</taxon>
    </lineage>
</organism>
<dbReference type="InterPro" id="IPR004358">
    <property type="entry name" value="Sig_transdc_His_kin-like_C"/>
</dbReference>
<dbReference type="InterPro" id="IPR000700">
    <property type="entry name" value="PAS-assoc_C"/>
</dbReference>
<keyword evidence="3 9" id="KW-0597">Phosphoprotein</keyword>
<dbReference type="eggNOG" id="COG2202">
    <property type="taxonomic scope" value="Bacteria"/>
</dbReference>
<dbReference type="CDD" id="cd00130">
    <property type="entry name" value="PAS"/>
    <property type="match status" value="2"/>
</dbReference>
<dbReference type="SUPFAM" id="SSF55781">
    <property type="entry name" value="GAF domain-like"/>
    <property type="match status" value="1"/>
</dbReference>
<reference evidence="14 15" key="1">
    <citation type="submission" date="2009-01" db="EMBL/GenBank/DDBJ databases">
        <title>Complete sequence of chromosome of Methylobacterium nodulans ORS 2060.</title>
        <authorList>
            <consortium name="US DOE Joint Genome Institute"/>
            <person name="Lucas S."/>
            <person name="Copeland A."/>
            <person name="Lapidus A."/>
            <person name="Glavina del Rio T."/>
            <person name="Dalin E."/>
            <person name="Tice H."/>
            <person name="Bruce D."/>
            <person name="Goodwin L."/>
            <person name="Pitluck S."/>
            <person name="Sims D."/>
            <person name="Brettin T."/>
            <person name="Detter J.C."/>
            <person name="Han C."/>
            <person name="Larimer F."/>
            <person name="Land M."/>
            <person name="Hauser L."/>
            <person name="Kyrpides N."/>
            <person name="Ivanova N."/>
            <person name="Marx C.J."/>
            <person name="Richardson P."/>
        </authorList>
    </citation>
    <scope>NUCLEOTIDE SEQUENCE [LARGE SCALE GENOMIC DNA]</scope>
    <source>
        <strain evidence="15">LMG 21967 / CNCM I-2342 / ORS 2060</strain>
    </source>
</reference>
<dbReference type="SMART" id="SM00448">
    <property type="entry name" value="REC"/>
    <property type="match status" value="1"/>
</dbReference>
<dbReference type="Gene3D" id="3.30.565.10">
    <property type="entry name" value="Histidine kinase-like ATPase, C-terminal domain"/>
    <property type="match status" value="1"/>
</dbReference>
<dbReference type="InterPro" id="IPR003661">
    <property type="entry name" value="HisK_dim/P_dom"/>
</dbReference>
<dbReference type="eggNOG" id="COG4191">
    <property type="taxonomic scope" value="Bacteria"/>
</dbReference>
<dbReference type="InterPro" id="IPR036890">
    <property type="entry name" value="HATPase_C_sf"/>
</dbReference>
<dbReference type="HOGENOM" id="CLU_000445_114_44_5"/>
<dbReference type="SUPFAM" id="SSF55874">
    <property type="entry name" value="ATPase domain of HSP90 chaperone/DNA topoisomerase II/histidine kinase"/>
    <property type="match status" value="1"/>
</dbReference>
<feature type="domain" description="PAS" evidence="12">
    <location>
        <begin position="460"/>
        <end position="514"/>
    </location>
</feature>
<evidence type="ECO:0000256" key="6">
    <source>
        <dbReference type="ARBA" id="ARBA00022777"/>
    </source>
</evidence>
<proteinExistence type="predicted"/>
<dbReference type="SMART" id="SM00065">
    <property type="entry name" value="GAF"/>
    <property type="match status" value="1"/>
</dbReference>
<keyword evidence="7" id="KW-0067">ATP-binding</keyword>
<evidence type="ECO:0000259" key="10">
    <source>
        <dbReference type="PROSITE" id="PS50109"/>
    </source>
</evidence>
<dbReference type="Pfam" id="PF08448">
    <property type="entry name" value="PAS_4"/>
    <property type="match status" value="1"/>
</dbReference>
<dbReference type="CDD" id="cd00082">
    <property type="entry name" value="HisKA"/>
    <property type="match status" value="1"/>
</dbReference>
<evidence type="ECO:0000259" key="11">
    <source>
        <dbReference type="PROSITE" id="PS50110"/>
    </source>
</evidence>
<dbReference type="SUPFAM" id="SSF52172">
    <property type="entry name" value="CheY-like"/>
    <property type="match status" value="1"/>
</dbReference>
<dbReference type="PROSITE" id="PS50110">
    <property type="entry name" value="RESPONSE_REGULATORY"/>
    <property type="match status" value="1"/>
</dbReference>
<dbReference type="PANTHER" id="PTHR43065">
    <property type="entry name" value="SENSOR HISTIDINE KINASE"/>
    <property type="match status" value="1"/>
</dbReference>
<keyword evidence="5" id="KW-0547">Nucleotide-binding</keyword>
<dbReference type="Gene3D" id="3.40.50.2300">
    <property type="match status" value="1"/>
</dbReference>
<name>B8IC82_METNO</name>
<dbReference type="InterPro" id="IPR035965">
    <property type="entry name" value="PAS-like_dom_sf"/>
</dbReference>
<dbReference type="NCBIfam" id="TIGR00229">
    <property type="entry name" value="sensory_box"/>
    <property type="match status" value="2"/>
</dbReference>
<evidence type="ECO:0000259" key="12">
    <source>
        <dbReference type="PROSITE" id="PS50112"/>
    </source>
</evidence>
<evidence type="ECO:0000256" key="2">
    <source>
        <dbReference type="ARBA" id="ARBA00012438"/>
    </source>
</evidence>
<dbReference type="KEGG" id="mno:Mnod_0428"/>
<dbReference type="InterPro" id="IPR005467">
    <property type="entry name" value="His_kinase_dom"/>
</dbReference>
<dbReference type="Pfam" id="PF00989">
    <property type="entry name" value="PAS"/>
    <property type="match status" value="1"/>
</dbReference>
<evidence type="ECO:0000256" key="4">
    <source>
        <dbReference type="ARBA" id="ARBA00022679"/>
    </source>
</evidence>
<dbReference type="Pfam" id="PF13188">
    <property type="entry name" value="PAS_8"/>
    <property type="match status" value="1"/>
</dbReference>
<dbReference type="InterPro" id="IPR013656">
    <property type="entry name" value="PAS_4"/>
</dbReference>
<dbReference type="eggNOG" id="COG0784">
    <property type="taxonomic scope" value="Bacteria"/>
</dbReference>
<dbReference type="GO" id="GO:0005524">
    <property type="term" value="F:ATP binding"/>
    <property type="evidence" value="ECO:0007669"/>
    <property type="project" value="UniProtKB-KW"/>
</dbReference>
<dbReference type="Gene3D" id="1.10.287.130">
    <property type="match status" value="1"/>
</dbReference>
<dbReference type="SUPFAM" id="SSF55785">
    <property type="entry name" value="PYP-like sensor domain (PAS domain)"/>
    <property type="match status" value="3"/>
</dbReference>
<evidence type="ECO:0000256" key="5">
    <source>
        <dbReference type="ARBA" id="ARBA00022741"/>
    </source>
</evidence>
<feature type="domain" description="Response regulatory" evidence="11">
    <location>
        <begin position="820"/>
        <end position="933"/>
    </location>
</feature>
<dbReference type="InterPro" id="IPR003018">
    <property type="entry name" value="GAF"/>
</dbReference>
<dbReference type="SUPFAM" id="SSF47384">
    <property type="entry name" value="Homodimeric domain of signal transducing histidine kinase"/>
    <property type="match status" value="1"/>
</dbReference>
<dbReference type="InterPro" id="IPR003594">
    <property type="entry name" value="HATPase_dom"/>
</dbReference>
<dbReference type="Pfam" id="PF02518">
    <property type="entry name" value="HATPase_c"/>
    <property type="match status" value="1"/>
</dbReference>
<evidence type="ECO:0000256" key="8">
    <source>
        <dbReference type="ARBA" id="ARBA00023012"/>
    </source>
</evidence>
<keyword evidence="6 14" id="KW-0418">Kinase</keyword>
<evidence type="ECO:0000313" key="14">
    <source>
        <dbReference type="EMBL" id="ACL55470.1"/>
    </source>
</evidence>
<feature type="domain" description="PAS" evidence="12">
    <location>
        <begin position="308"/>
        <end position="378"/>
    </location>
</feature>
<dbReference type="EMBL" id="CP001349">
    <property type="protein sequence ID" value="ACL55470.1"/>
    <property type="molecule type" value="Genomic_DNA"/>
</dbReference>
<dbReference type="eggNOG" id="COG2203">
    <property type="taxonomic scope" value="Bacteria"/>
</dbReference>
<dbReference type="AlphaFoldDB" id="B8IC82"/>
<dbReference type="EC" id="2.7.13.3" evidence="2"/>
<dbReference type="Gene3D" id="3.30.450.20">
    <property type="entry name" value="PAS domain"/>
    <property type="match status" value="3"/>
</dbReference>
<dbReference type="InterPro" id="IPR011006">
    <property type="entry name" value="CheY-like_superfamily"/>
</dbReference>
<sequence>MTHIATAPGATASRPGFAVGEAGRLAALRSYAILDTPREAEFDDIAQMAAQACGTPMAHINFIDAHRQWIKAAVGHDMREMPLEFGFCTELLGSPDILLLSGLDADPGRSGNVLVAGAPHLRFYAGVPLVTPDGYAIGTLCVLDRVPRTLTEPQRFILKALARTVMAQLEMRRTDAALRASEERYRSLFNSIDAGFCVVEMEFDAAGRAADCRFLEVNPAFEAQTGLVGAVGRRLRDLDPDHDQPWFDISGQVALTGRPVRFENAAPALKRWYDVHAYRVDDPARHRVAILFNDITRRRENEMALLEREAESRLVADAMPALIAAIDRSFTYRFVNAAYETWFGHPREAVLGRTMSELIGPAEFAFRRPYVERALAGEEVRLERNWPWPDGRPRVADIRYLPRRTPEGSIDGVYVFVHDVTDRKRVEDFLEAKAQSLEAQIAAQARDRDRIWTLSPVLKVVATARGEVLSVNPSWVRTLGWSEAESLGRSLLDFVAPEDRDVMTGELERRLSGVPGGDIEVAFLTQTGEPRRILWTIVPEEGTLYGFGRDVSEQRRAEEALRQSQKLEAVGQLTGGVAHDFNNLLTIIRSSVDFLRRPDLPEERRRRYLDAVSDTVDRAAKLTGQLLAFARRQALKLEVIDVGVRLQAVAEMLDAVTGARIRVVTQVPDRPCFVRTDLSQFETALVNIAVNARDAMNGEGTLTLRLACGCALPAIRGHAGAPGPFAAVSLTDTGAGIPPDLIGRIFEPFFTTKEVGRGTGLGLSQVFGFAKQSGGDIAVESTPGQGTTFTLYLPQVEMADGLAGGDPDARSLSPAGNGRRVLVVEDNVEVGRFACQILQDLGFTPEWASNAEEALERLEPDGAGFDAVFSDVVMPGMGGIALARELRRRLPCLPVVLASGYSHVLAQEGAHGFELLHKPYSGEELGRLLHRVTARAPAAPHGG</sequence>
<evidence type="ECO:0000256" key="1">
    <source>
        <dbReference type="ARBA" id="ARBA00000085"/>
    </source>
</evidence>
<dbReference type="InterPro" id="IPR036097">
    <property type="entry name" value="HisK_dim/P_sf"/>
</dbReference>
<evidence type="ECO:0000256" key="7">
    <source>
        <dbReference type="ARBA" id="ARBA00022840"/>
    </source>
</evidence>
<dbReference type="RefSeq" id="WP_015927181.1">
    <property type="nucleotide sequence ID" value="NC_011894.1"/>
</dbReference>
<keyword evidence="15" id="KW-1185">Reference proteome</keyword>
<dbReference type="PANTHER" id="PTHR43065:SF49">
    <property type="entry name" value="HISTIDINE KINASE"/>
    <property type="match status" value="1"/>
</dbReference>
<evidence type="ECO:0000259" key="13">
    <source>
        <dbReference type="PROSITE" id="PS50113"/>
    </source>
</evidence>
<dbReference type="PROSITE" id="PS50113">
    <property type="entry name" value="PAC"/>
    <property type="match status" value="1"/>
</dbReference>
<feature type="domain" description="PAC" evidence="13">
    <location>
        <begin position="376"/>
        <end position="432"/>
    </location>
</feature>
<feature type="modified residue" description="4-aspartylphosphate" evidence="9">
    <location>
        <position position="871"/>
    </location>
</feature>
<dbReference type="PRINTS" id="PR00344">
    <property type="entry name" value="BCTRLSENSOR"/>
</dbReference>
<accession>B8IC82</accession>
<dbReference type="STRING" id="460265.Mnod_0428"/>
<evidence type="ECO:0000256" key="9">
    <source>
        <dbReference type="PROSITE-ProRule" id="PRU00169"/>
    </source>
</evidence>
<evidence type="ECO:0000313" key="15">
    <source>
        <dbReference type="Proteomes" id="UP000008207"/>
    </source>
</evidence>
<dbReference type="InterPro" id="IPR001789">
    <property type="entry name" value="Sig_transdc_resp-reg_receiver"/>
</dbReference>
<dbReference type="InterPro" id="IPR029016">
    <property type="entry name" value="GAF-like_dom_sf"/>
</dbReference>
<dbReference type="PROSITE" id="PS50112">
    <property type="entry name" value="PAS"/>
    <property type="match status" value="2"/>
</dbReference>
<comment type="catalytic activity">
    <reaction evidence="1">
        <text>ATP + protein L-histidine = ADP + protein N-phospho-L-histidine.</text>
        <dbReference type="EC" id="2.7.13.3"/>
    </reaction>
</comment>
<dbReference type="SMART" id="SM00387">
    <property type="entry name" value="HATPase_c"/>
    <property type="match status" value="1"/>
</dbReference>
<dbReference type="Pfam" id="PF01590">
    <property type="entry name" value="GAF"/>
    <property type="match status" value="1"/>
</dbReference>
<dbReference type="Gene3D" id="3.30.450.40">
    <property type="match status" value="1"/>
</dbReference>
<gene>
    <name evidence="14" type="ordered locus">Mnod_0428</name>
</gene>
<dbReference type="PROSITE" id="PS50109">
    <property type="entry name" value="HIS_KIN"/>
    <property type="match status" value="1"/>
</dbReference>